<gene>
    <name evidence="1" type="ORF">JOF42_003263</name>
</gene>
<reference evidence="1 2" key="1">
    <citation type="submission" date="2021-03" db="EMBL/GenBank/DDBJ databases">
        <title>Sequencing the genomes of 1000 actinobacteria strains.</title>
        <authorList>
            <person name="Klenk H.-P."/>
        </authorList>
    </citation>
    <scope>NUCLEOTIDE SEQUENCE [LARGE SCALE GENOMIC DNA]</scope>
    <source>
        <strain evidence="1 2">DSM 13468</strain>
    </source>
</reference>
<organism evidence="1 2">
    <name type="scientific">Microbacterium phyllosphaerae</name>
    <dbReference type="NCBI Taxonomy" id="124798"/>
    <lineage>
        <taxon>Bacteria</taxon>
        <taxon>Bacillati</taxon>
        <taxon>Actinomycetota</taxon>
        <taxon>Actinomycetes</taxon>
        <taxon>Micrococcales</taxon>
        <taxon>Microbacteriaceae</taxon>
        <taxon>Microbacterium</taxon>
    </lineage>
</organism>
<proteinExistence type="predicted"/>
<keyword evidence="2" id="KW-1185">Reference proteome</keyword>
<evidence type="ECO:0000313" key="1">
    <source>
        <dbReference type="EMBL" id="MBP2379768.1"/>
    </source>
</evidence>
<dbReference type="Proteomes" id="UP000703720">
    <property type="component" value="Unassembled WGS sequence"/>
</dbReference>
<dbReference type="RefSeq" id="WP_210098780.1">
    <property type="nucleotide sequence ID" value="NZ_BAAAIO010000002.1"/>
</dbReference>
<name>A0ABS4WU86_9MICO</name>
<evidence type="ECO:0000313" key="2">
    <source>
        <dbReference type="Proteomes" id="UP000703720"/>
    </source>
</evidence>
<protein>
    <submittedName>
        <fullName evidence="1">Uncharacterized protein</fullName>
    </submittedName>
</protein>
<dbReference type="EMBL" id="JAGIOA010000001">
    <property type="protein sequence ID" value="MBP2379768.1"/>
    <property type="molecule type" value="Genomic_DNA"/>
</dbReference>
<accession>A0ABS4WU86</accession>
<sequence length="246" mass="27221">MDASALEDEAHEFAVQLMLRLSEILPTGHLGFTADASPELDGSARIAIASVFAGGIPLTIDQRPALQLEVDYKLMMSPTSKRATVVGSTFLVRPFEVGRPLFTVDYVRNAHSNTPAAHYNLHFEHGSIEAELLKTGASRRGKIHQKGVKSGKPPRLADLHFPTGGHRFRLCLEDVIEMLWIEFGIDVKSTAKAAICEGRERWRVMQVRAAVADDPQPAAEELRALGYVVEDPKSLRPRRLDRIHAI</sequence>
<comment type="caution">
    <text evidence="1">The sequence shown here is derived from an EMBL/GenBank/DDBJ whole genome shotgun (WGS) entry which is preliminary data.</text>
</comment>